<organism evidence="1 2">
    <name type="scientific">Chelatococcus composti</name>
    <dbReference type="NCBI Taxonomy" id="1743235"/>
    <lineage>
        <taxon>Bacteria</taxon>
        <taxon>Pseudomonadati</taxon>
        <taxon>Pseudomonadota</taxon>
        <taxon>Alphaproteobacteria</taxon>
        <taxon>Hyphomicrobiales</taxon>
        <taxon>Chelatococcaceae</taxon>
        <taxon>Chelatococcus</taxon>
    </lineage>
</organism>
<comment type="caution">
    <text evidence="1">The sequence shown here is derived from an EMBL/GenBank/DDBJ whole genome shotgun (WGS) entry which is preliminary data.</text>
</comment>
<dbReference type="EMBL" id="JACHEH010000004">
    <property type="protein sequence ID" value="MBB6168287.1"/>
    <property type="molecule type" value="Genomic_DNA"/>
</dbReference>
<reference evidence="1 2" key="1">
    <citation type="submission" date="2020-08" db="EMBL/GenBank/DDBJ databases">
        <title>Genomic Encyclopedia of Type Strains, Phase IV (KMG-IV): sequencing the most valuable type-strain genomes for metagenomic binning, comparative biology and taxonomic classification.</title>
        <authorList>
            <person name="Goeker M."/>
        </authorList>
    </citation>
    <scope>NUCLEOTIDE SEQUENCE [LARGE SCALE GENOMIC DNA]</scope>
    <source>
        <strain evidence="1 2">DSM 101465</strain>
    </source>
</reference>
<keyword evidence="2" id="KW-1185">Reference proteome</keyword>
<sequence length="156" mass="15771">MADPAKSLHGAQADAAGARVRTLAANLAVVGLDSALVVAEAGAQGPGTVEAARRLGRLADRLERAARPLFAQPAAEQAGDRWQAAVEVAEEASSVAGALLAAAAAARRAADGEGEGHTASVPVAATPRAMAAGRRLAARSLDARRIVSWLRTNAPR</sequence>
<gene>
    <name evidence="1" type="ORF">HNQ73_001917</name>
</gene>
<evidence type="ECO:0000313" key="1">
    <source>
        <dbReference type="EMBL" id="MBB6168287.1"/>
    </source>
</evidence>
<dbReference type="RefSeq" id="WP_183334612.1">
    <property type="nucleotide sequence ID" value="NZ_BMHX01000004.1"/>
</dbReference>
<proteinExistence type="predicted"/>
<dbReference type="Proteomes" id="UP000588017">
    <property type="component" value="Unassembled WGS sequence"/>
</dbReference>
<name>A0A841K701_9HYPH</name>
<accession>A0A841K701</accession>
<protein>
    <submittedName>
        <fullName evidence="1">Uncharacterized protein</fullName>
    </submittedName>
</protein>
<evidence type="ECO:0000313" key="2">
    <source>
        <dbReference type="Proteomes" id="UP000588017"/>
    </source>
</evidence>
<dbReference type="AlphaFoldDB" id="A0A841K701"/>